<sequence length="172" mass="19409">LLPAADTKDKRVRSTLDPLNQGFESKKNGFSRRSIGSLRKTLSHRKVLGSTADVQKSEDRRSLPVTLDNIKKAAFLLLKENHSVSITPVFQQMLETRHLNEFLKTLLNYFSAFLSKYELESKPGTFVTALEQIEMAEADAKMKLAQKLMAQVYSKLLLGLDMAKQHHMACGK</sequence>
<organism evidence="1 2">
    <name type="scientific">Scyliorhinus torazame</name>
    <name type="common">Cloudy catshark</name>
    <name type="synonym">Catulus torazame</name>
    <dbReference type="NCBI Taxonomy" id="75743"/>
    <lineage>
        <taxon>Eukaryota</taxon>
        <taxon>Metazoa</taxon>
        <taxon>Chordata</taxon>
        <taxon>Craniata</taxon>
        <taxon>Vertebrata</taxon>
        <taxon>Chondrichthyes</taxon>
        <taxon>Elasmobranchii</taxon>
        <taxon>Galeomorphii</taxon>
        <taxon>Galeoidea</taxon>
        <taxon>Carcharhiniformes</taxon>
        <taxon>Scyliorhinidae</taxon>
        <taxon>Scyliorhinus</taxon>
    </lineage>
</organism>
<comment type="caution">
    <text evidence="1">The sequence shown here is derived from an EMBL/GenBank/DDBJ whole genome shotgun (WGS) entry which is preliminary data.</text>
</comment>
<dbReference type="InterPro" id="IPR026142">
    <property type="entry name" value="Pro_pase_1_reg_su_36"/>
</dbReference>
<dbReference type="AlphaFoldDB" id="A0A401PVJ1"/>
<dbReference type="Proteomes" id="UP000288216">
    <property type="component" value="Unassembled WGS sequence"/>
</dbReference>
<protein>
    <submittedName>
        <fullName evidence="1">Uncharacterized protein</fullName>
    </submittedName>
</protein>
<dbReference type="GO" id="GO:0019902">
    <property type="term" value="F:phosphatase binding"/>
    <property type="evidence" value="ECO:0007669"/>
    <property type="project" value="InterPro"/>
</dbReference>
<dbReference type="Pfam" id="PF14895">
    <property type="entry name" value="PPPI_inhib"/>
    <property type="match status" value="1"/>
</dbReference>
<dbReference type="PANTHER" id="PTHR21055">
    <property type="entry name" value="PROTEIN PHOSPHATASE 1 REGULATORY SUBUNIT 36"/>
    <property type="match status" value="1"/>
</dbReference>
<gene>
    <name evidence="1" type="ORF">scyTo_0021073</name>
</gene>
<dbReference type="EMBL" id="BFAA01018046">
    <property type="protein sequence ID" value="GCB77174.1"/>
    <property type="molecule type" value="Genomic_DNA"/>
</dbReference>
<keyword evidence="2" id="KW-1185">Reference proteome</keyword>
<proteinExistence type="predicted"/>
<accession>A0A401PVJ1</accession>
<dbReference type="STRING" id="75743.A0A401PVJ1"/>
<evidence type="ECO:0000313" key="2">
    <source>
        <dbReference type="Proteomes" id="UP000288216"/>
    </source>
</evidence>
<evidence type="ECO:0000313" key="1">
    <source>
        <dbReference type="EMBL" id="GCB77174.1"/>
    </source>
</evidence>
<dbReference type="OMA" id="KQHHMAC"/>
<name>A0A401PVJ1_SCYTO</name>
<feature type="non-terminal residue" evidence="1">
    <location>
        <position position="1"/>
    </location>
</feature>
<dbReference type="OrthoDB" id="6724830at2759"/>
<dbReference type="PANTHER" id="PTHR21055:SF3">
    <property type="entry name" value="PROTEIN PHOSPHATASE 1 REGULATORY SUBUNIT 36"/>
    <property type="match status" value="1"/>
</dbReference>
<reference evidence="1 2" key="1">
    <citation type="journal article" date="2018" name="Nat. Ecol. Evol.">
        <title>Shark genomes provide insights into elasmobranch evolution and the origin of vertebrates.</title>
        <authorList>
            <person name="Hara Y"/>
            <person name="Yamaguchi K"/>
            <person name="Onimaru K"/>
            <person name="Kadota M"/>
            <person name="Koyanagi M"/>
            <person name="Keeley SD"/>
            <person name="Tatsumi K"/>
            <person name="Tanaka K"/>
            <person name="Motone F"/>
            <person name="Kageyama Y"/>
            <person name="Nozu R"/>
            <person name="Adachi N"/>
            <person name="Nishimura O"/>
            <person name="Nakagawa R"/>
            <person name="Tanegashima C"/>
            <person name="Kiyatake I"/>
            <person name="Matsumoto R"/>
            <person name="Murakumo K"/>
            <person name="Nishida K"/>
            <person name="Terakita A"/>
            <person name="Kuratani S"/>
            <person name="Sato K"/>
            <person name="Hyodo S Kuraku.S."/>
        </authorList>
    </citation>
    <scope>NUCLEOTIDE SEQUENCE [LARGE SCALE GENOMIC DNA]</scope>
</reference>